<dbReference type="EMBL" id="CP032819">
    <property type="protein sequence ID" value="AZS31416.1"/>
    <property type="molecule type" value="Genomic_DNA"/>
</dbReference>
<dbReference type="Pfam" id="PF08534">
    <property type="entry name" value="Redoxin"/>
    <property type="match status" value="1"/>
</dbReference>
<dbReference type="KEGG" id="buy:D8S85_18950"/>
<dbReference type="GO" id="GO:0017004">
    <property type="term" value="P:cytochrome complex assembly"/>
    <property type="evidence" value="ECO:0007669"/>
    <property type="project" value="UniProtKB-KW"/>
</dbReference>
<dbReference type="InterPro" id="IPR050553">
    <property type="entry name" value="Thioredoxin_ResA/DsbE_sf"/>
</dbReference>
<keyword evidence="5" id="KW-0732">Signal</keyword>
<feature type="domain" description="Thioredoxin" evidence="6">
    <location>
        <begin position="65"/>
        <end position="205"/>
    </location>
</feature>
<dbReference type="InterPro" id="IPR013740">
    <property type="entry name" value="Redoxin"/>
</dbReference>
<organism evidence="7 8">
    <name type="scientific">Butyricimonas faecalis</name>
    <dbReference type="NCBI Taxonomy" id="2093856"/>
    <lineage>
        <taxon>Bacteria</taxon>
        <taxon>Pseudomonadati</taxon>
        <taxon>Bacteroidota</taxon>
        <taxon>Bacteroidia</taxon>
        <taxon>Bacteroidales</taxon>
        <taxon>Odoribacteraceae</taxon>
        <taxon>Butyricimonas</taxon>
    </lineage>
</organism>
<dbReference type="PANTHER" id="PTHR42852">
    <property type="entry name" value="THIOL:DISULFIDE INTERCHANGE PROTEIN DSBE"/>
    <property type="match status" value="1"/>
</dbReference>
<sequence>MNFDMKKIGLISLVCWFFSPFCLMAQGVNEAKDSVNVEKVDIFNVLMKAMENQRQEVNKQIEKELAPGTEAPDFNYPDMKGKMYSLKDFKGKYVYIDVWATWCGPCCKEIPYLKELEKKMRKKKIVFVSLSCDENPSVWKEMVKKEKLGGIQLHMGRDMKFREAYGITAIPRFILLDKEGKIVNATMTRPSDPQTEKVFNALNGI</sequence>
<keyword evidence="8" id="KW-1185">Reference proteome</keyword>
<evidence type="ECO:0000313" key="7">
    <source>
        <dbReference type="EMBL" id="AZS31416.1"/>
    </source>
</evidence>
<accession>A0A3Q9IRG2</accession>
<dbReference type="PANTHER" id="PTHR42852:SF6">
    <property type="entry name" value="THIOL:DISULFIDE INTERCHANGE PROTEIN DSBE"/>
    <property type="match status" value="1"/>
</dbReference>
<dbReference type="AlphaFoldDB" id="A0A3Q9IRG2"/>
<dbReference type="CDD" id="cd02966">
    <property type="entry name" value="TlpA_like_family"/>
    <property type="match status" value="1"/>
</dbReference>
<dbReference type="GO" id="GO:0030313">
    <property type="term" value="C:cell envelope"/>
    <property type="evidence" value="ECO:0007669"/>
    <property type="project" value="UniProtKB-SubCell"/>
</dbReference>
<dbReference type="SUPFAM" id="SSF52833">
    <property type="entry name" value="Thioredoxin-like"/>
    <property type="match status" value="1"/>
</dbReference>
<protein>
    <submittedName>
        <fullName evidence="7">TlpA family protein disulfide reductase</fullName>
    </submittedName>
</protein>
<dbReference type="GO" id="GO:0016491">
    <property type="term" value="F:oxidoreductase activity"/>
    <property type="evidence" value="ECO:0007669"/>
    <property type="project" value="InterPro"/>
</dbReference>
<gene>
    <name evidence="7" type="ORF">D8S85_18950</name>
</gene>
<proteinExistence type="predicted"/>
<keyword evidence="4" id="KW-0676">Redox-active center</keyword>
<evidence type="ECO:0000256" key="5">
    <source>
        <dbReference type="SAM" id="SignalP"/>
    </source>
</evidence>
<dbReference type="InterPro" id="IPR013766">
    <property type="entry name" value="Thioredoxin_domain"/>
</dbReference>
<dbReference type="Proteomes" id="UP000270673">
    <property type="component" value="Chromosome"/>
</dbReference>
<evidence type="ECO:0000259" key="6">
    <source>
        <dbReference type="PROSITE" id="PS51352"/>
    </source>
</evidence>
<reference evidence="7 8" key="1">
    <citation type="submission" date="2018-10" db="EMBL/GenBank/DDBJ databases">
        <title>Butyricimonas faecalis sp. nov., isolated from human faeces and emended description of the genus Butyricimonas.</title>
        <authorList>
            <person name="Le Roy T."/>
            <person name="Van der Smissen P."/>
            <person name="Paquot A."/>
            <person name="Delzenne N."/>
            <person name="Muccioli G."/>
            <person name="Collet J.-F."/>
            <person name="Cani P.D."/>
        </authorList>
    </citation>
    <scope>NUCLEOTIDE SEQUENCE [LARGE SCALE GENOMIC DNA]</scope>
    <source>
        <strain evidence="7 8">H184</strain>
    </source>
</reference>
<dbReference type="PROSITE" id="PS51352">
    <property type="entry name" value="THIOREDOXIN_2"/>
    <property type="match status" value="1"/>
</dbReference>
<dbReference type="InterPro" id="IPR036249">
    <property type="entry name" value="Thioredoxin-like_sf"/>
</dbReference>
<comment type="subcellular location">
    <subcellularLocation>
        <location evidence="1">Cell envelope</location>
    </subcellularLocation>
</comment>
<dbReference type="OrthoDB" id="9794348at2"/>
<feature type="chain" id="PRO_5018557793" evidence="5">
    <location>
        <begin position="26"/>
        <end position="205"/>
    </location>
</feature>
<feature type="signal peptide" evidence="5">
    <location>
        <begin position="1"/>
        <end position="25"/>
    </location>
</feature>
<keyword evidence="2" id="KW-0201">Cytochrome c-type biogenesis</keyword>
<keyword evidence="3" id="KW-1015">Disulfide bond</keyword>
<name>A0A3Q9IRG2_9BACT</name>
<dbReference type="Gene3D" id="3.40.30.10">
    <property type="entry name" value="Glutaredoxin"/>
    <property type="match status" value="1"/>
</dbReference>
<evidence type="ECO:0000256" key="4">
    <source>
        <dbReference type="ARBA" id="ARBA00023284"/>
    </source>
</evidence>
<evidence type="ECO:0000256" key="3">
    <source>
        <dbReference type="ARBA" id="ARBA00023157"/>
    </source>
</evidence>
<evidence type="ECO:0000256" key="1">
    <source>
        <dbReference type="ARBA" id="ARBA00004196"/>
    </source>
</evidence>
<evidence type="ECO:0000256" key="2">
    <source>
        <dbReference type="ARBA" id="ARBA00022748"/>
    </source>
</evidence>
<evidence type="ECO:0000313" key="8">
    <source>
        <dbReference type="Proteomes" id="UP000270673"/>
    </source>
</evidence>